<dbReference type="NCBIfam" id="NF041334">
    <property type="entry name" value="XopJ"/>
    <property type="match status" value="1"/>
</dbReference>
<evidence type="ECO:0000256" key="4">
    <source>
        <dbReference type="ARBA" id="ARBA00048364"/>
    </source>
</evidence>
<feature type="region of interest" description="Disordered" evidence="6">
    <location>
        <begin position="1"/>
        <end position="78"/>
    </location>
</feature>
<dbReference type="InterPro" id="IPR005083">
    <property type="entry name" value="YopJ-like"/>
</dbReference>
<evidence type="ECO:0000256" key="2">
    <source>
        <dbReference type="ARBA" id="ARBA00023315"/>
    </source>
</evidence>
<dbReference type="Pfam" id="PF03421">
    <property type="entry name" value="Acetyltransf_14"/>
    <property type="match status" value="1"/>
</dbReference>
<dbReference type="SMR" id="A0AAP2R849"/>
<feature type="compositionally biased region" description="Low complexity" evidence="6">
    <location>
        <begin position="23"/>
        <end position="44"/>
    </location>
</feature>
<evidence type="ECO:0000313" key="8">
    <source>
        <dbReference type="Proteomes" id="UP000289372"/>
    </source>
</evidence>
<comment type="similarity">
    <text evidence="3">Belongs to the acetyltransferase YopJ family.</text>
</comment>
<proteinExistence type="inferred from homology"/>
<dbReference type="GeneID" id="61776305"/>
<feature type="region of interest" description="Disordered" evidence="6">
    <location>
        <begin position="302"/>
        <end position="325"/>
    </location>
</feature>
<reference evidence="7 8" key="1">
    <citation type="submission" date="2018-02" db="EMBL/GenBank/DDBJ databases">
        <title>Characterization of Xanthomonas diversity in transplant houses and field plants.</title>
        <authorList>
            <person name="Abrahamian P."/>
            <person name="Timilsina S."/>
            <person name="Minsavage G.V."/>
            <person name="Goss E.M."/>
            <person name="Jones J.B."/>
            <person name="Vallad G.E."/>
        </authorList>
    </citation>
    <scope>NUCLEOTIDE SEQUENCE [LARGE SCALE GENOMIC DNA]</scope>
    <source>
        <strain evidence="7 8">GEV2132</strain>
    </source>
</reference>
<evidence type="ECO:0000256" key="3">
    <source>
        <dbReference type="ARBA" id="ARBA00023785"/>
    </source>
</evidence>
<evidence type="ECO:0000313" key="7">
    <source>
        <dbReference type="EMBL" id="RXD56095.1"/>
    </source>
</evidence>
<dbReference type="AlphaFoldDB" id="A0AAP2R849"/>
<evidence type="ECO:0000256" key="6">
    <source>
        <dbReference type="SAM" id="MobiDB-lite"/>
    </source>
</evidence>
<protein>
    <submittedName>
        <fullName evidence="7">Type III secretion system YopJ family effector AvrXv4</fullName>
    </submittedName>
</protein>
<dbReference type="InterPro" id="IPR053633">
    <property type="entry name" value="Ser/Thr_acetyltransferase"/>
</dbReference>
<feature type="compositionally biased region" description="Polar residues" evidence="6">
    <location>
        <begin position="307"/>
        <end position="317"/>
    </location>
</feature>
<evidence type="ECO:0000256" key="1">
    <source>
        <dbReference type="ARBA" id="ARBA00022679"/>
    </source>
</evidence>
<name>A0AAP2R849_XANPE</name>
<dbReference type="Proteomes" id="UP000289372">
    <property type="component" value="Unassembled WGS sequence"/>
</dbReference>
<feature type="compositionally biased region" description="Low complexity" evidence="6">
    <location>
        <begin position="65"/>
        <end position="78"/>
    </location>
</feature>
<keyword evidence="1" id="KW-0808">Transferase</keyword>
<organism evidence="7 8">
    <name type="scientific">Xanthomonas perforans</name>
    <dbReference type="NCBI Taxonomy" id="442694"/>
    <lineage>
        <taxon>Bacteria</taxon>
        <taxon>Pseudomonadati</taxon>
        <taxon>Pseudomonadota</taxon>
        <taxon>Gammaproteobacteria</taxon>
        <taxon>Lysobacterales</taxon>
        <taxon>Lysobacteraceae</taxon>
        <taxon>Xanthomonas</taxon>
    </lineage>
</organism>
<accession>A0AAP2R849</accession>
<comment type="catalytic activity">
    <reaction evidence="4">
        <text>L-threonyl-[protein] + acetyl-CoA = O-acetyl-L-threonyl-[protein] + CoA</text>
        <dbReference type="Rhea" id="RHEA:65340"/>
        <dbReference type="Rhea" id="RHEA-COMP:11060"/>
        <dbReference type="Rhea" id="RHEA-COMP:16780"/>
        <dbReference type="ChEBI" id="CHEBI:30013"/>
        <dbReference type="ChEBI" id="CHEBI:57287"/>
        <dbReference type="ChEBI" id="CHEBI:57288"/>
        <dbReference type="ChEBI" id="CHEBI:141025"/>
    </reaction>
    <physiologicalReaction direction="left-to-right" evidence="4">
        <dbReference type="Rhea" id="RHEA:65341"/>
    </physiologicalReaction>
</comment>
<dbReference type="EMBL" id="PUUL01000022">
    <property type="protein sequence ID" value="RXD56095.1"/>
    <property type="molecule type" value="Genomic_DNA"/>
</dbReference>
<keyword evidence="2" id="KW-0012">Acyltransferase</keyword>
<sequence>MKNIFRSLGLKSSRSSAPEPSYQAPSSSDNSPQSSPDRSSPARPTTFSGLASRPRRKAELLASELQKAQSSSANNSSLQQYARNTLNNLENGIQPTPGDTMIDIENLHEVVASYRYEDLNLRAFNSIENFIDSLEAGRSSQSRQRAIVRDYPNVHHFAVDVKHHENGASTLIVLESASAGNEIALPGYTKLASMLRSKFGGSARMVVIEAEAQKSLNDCVIFALDFALAAYQKRNSVFEGWHDNLASHGSIADQGERHRKYGPFDSGLFRNHGVFLIKGWGVLPPIFYKHCQSREVLQGVEKRQPGSLDTNVSTGGNREQDESLSERMEAFTDSRGYRPRNISIETSRATKIRHALSRS</sequence>
<comment type="catalytic activity">
    <reaction evidence="5">
        <text>L-seryl-[protein] + acetyl-CoA = O-acetyl-L-seryl-[protein] + CoA</text>
        <dbReference type="Rhea" id="RHEA:59392"/>
        <dbReference type="Rhea" id="RHEA-COMP:9863"/>
        <dbReference type="Rhea" id="RHEA-COMP:15352"/>
        <dbReference type="ChEBI" id="CHEBI:29999"/>
        <dbReference type="ChEBI" id="CHEBI:57287"/>
        <dbReference type="ChEBI" id="CHEBI:57288"/>
        <dbReference type="ChEBI" id="CHEBI:141128"/>
    </reaction>
    <physiologicalReaction direction="left-to-right" evidence="5">
        <dbReference type="Rhea" id="RHEA:59393"/>
    </physiologicalReaction>
</comment>
<dbReference type="RefSeq" id="WP_008572727.1">
    <property type="nucleotide sequence ID" value="NZ_CP018475.1"/>
</dbReference>
<evidence type="ECO:0000256" key="5">
    <source>
        <dbReference type="ARBA" id="ARBA00048662"/>
    </source>
</evidence>
<dbReference type="GO" id="GO:0016746">
    <property type="term" value="F:acyltransferase activity"/>
    <property type="evidence" value="ECO:0007669"/>
    <property type="project" value="UniProtKB-KW"/>
</dbReference>
<gene>
    <name evidence="7" type="ORF">DB769_04270</name>
</gene>
<comment type="caution">
    <text evidence="7">The sequence shown here is derived from an EMBL/GenBank/DDBJ whole genome shotgun (WGS) entry which is preliminary data.</text>
</comment>